<evidence type="ECO:0000256" key="6">
    <source>
        <dbReference type="PIRSR" id="PIRSR000185-3"/>
    </source>
</evidence>
<dbReference type="InterPro" id="IPR054867">
    <property type="entry name" value="GluDhGdhB"/>
</dbReference>
<dbReference type="InterPro" id="IPR033524">
    <property type="entry name" value="Glu/Leu/Phe/Val_DH_AS"/>
</dbReference>
<feature type="region of interest" description="Disordered" evidence="8">
    <location>
        <begin position="1"/>
        <end position="27"/>
    </location>
</feature>
<accession>A0ABD5V543</accession>
<dbReference type="Gene3D" id="3.40.50.10860">
    <property type="entry name" value="Leucine Dehydrogenase, chain A, domain 1"/>
    <property type="match status" value="1"/>
</dbReference>
<evidence type="ECO:0000256" key="5">
    <source>
        <dbReference type="PIRSR" id="PIRSR000185-1"/>
    </source>
</evidence>
<dbReference type="PIRSF" id="PIRSF000185">
    <property type="entry name" value="Glu_DH"/>
    <property type="match status" value="1"/>
</dbReference>
<dbReference type="AlphaFoldDB" id="A0ABD5V543"/>
<dbReference type="RefSeq" id="WP_340605280.1">
    <property type="nucleotide sequence ID" value="NZ_JBBMXV010000005.1"/>
</dbReference>
<dbReference type="Pfam" id="PF00208">
    <property type="entry name" value="ELFV_dehydrog"/>
    <property type="match status" value="1"/>
</dbReference>
<sequence>MTSTSNERTDSEREAPESEKPESALETARRQLHHASNHLNIDSSIVERLKYPKQVHEVTVPIKRDDGSVEVFTGYRAQHDSVKGPYKGGLRYHPEVTRDECVGLGMWMTWKCAVMGLPFGGAKGGIAVNPKDLSTAEKERLTRRFAQEMRDVIGPTQDIPAPDMGTDPQTMAWLMDAYSMQEGETTPGVVTGKPPVIGGSEGREEAPGRSVAIITRAACEHYERPLSETTVALQGYGSVGANAARLLDDWGATVVAISDVNGAMYDAAGIDTRTVPSHDEEPEAVTQYATDVISNDELLELDVDVLIPAALGNVITETNANSIQADIIIEGANGPITSAADTILSEREIPVIPDILANAGGVTVSYFEWLQDINRRSWSLQRVNDELETEMVAAWEAVRSEFENQDISWRDAAYIVALSRIAKAHSARGLWP</sequence>
<dbReference type="PRINTS" id="PR00082">
    <property type="entry name" value="GLFDHDRGNASE"/>
</dbReference>
<keyword evidence="11" id="KW-1185">Reference proteome</keyword>
<evidence type="ECO:0000259" key="9">
    <source>
        <dbReference type="SMART" id="SM00839"/>
    </source>
</evidence>
<comment type="similarity">
    <text evidence="1 4 7">Belongs to the Glu/Leu/Phe/Val dehydrogenases family.</text>
</comment>
<evidence type="ECO:0000256" key="2">
    <source>
        <dbReference type="ARBA" id="ARBA00011643"/>
    </source>
</evidence>
<dbReference type="CDD" id="cd01076">
    <property type="entry name" value="NAD_bind_1_Glu_DH"/>
    <property type="match status" value="1"/>
</dbReference>
<protein>
    <recommendedName>
        <fullName evidence="4">Glutamate dehydrogenase</fullName>
    </recommendedName>
</protein>
<dbReference type="PANTHER" id="PTHR11606:SF13">
    <property type="entry name" value="GLUTAMATE DEHYDROGENASE 1, MITOCHONDRIAL"/>
    <property type="match status" value="1"/>
</dbReference>
<dbReference type="FunFam" id="3.40.50.10860:FF:000003">
    <property type="entry name" value="Glutamate dehydrogenase"/>
    <property type="match status" value="1"/>
</dbReference>
<dbReference type="InterPro" id="IPR033922">
    <property type="entry name" value="NAD_bind_Glu_DH"/>
</dbReference>
<dbReference type="InterPro" id="IPR036291">
    <property type="entry name" value="NAD(P)-bd_dom_sf"/>
</dbReference>
<keyword evidence="3 4" id="KW-0560">Oxidoreductase</keyword>
<dbReference type="NCBIfam" id="NF041398">
    <property type="entry name" value="GluDhGdhB_Halo"/>
    <property type="match status" value="1"/>
</dbReference>
<organism evidence="10 11">
    <name type="scientific">Halalkalicoccus tibetensis</name>
    <dbReference type="NCBI Taxonomy" id="175632"/>
    <lineage>
        <taxon>Archaea</taxon>
        <taxon>Methanobacteriati</taxon>
        <taxon>Methanobacteriota</taxon>
        <taxon>Stenosarchaea group</taxon>
        <taxon>Halobacteria</taxon>
        <taxon>Halobacteriales</taxon>
        <taxon>Halococcaceae</taxon>
        <taxon>Halalkalicoccus</taxon>
    </lineage>
</organism>
<evidence type="ECO:0000256" key="1">
    <source>
        <dbReference type="ARBA" id="ARBA00006382"/>
    </source>
</evidence>
<name>A0ABD5V543_9EURY</name>
<dbReference type="Proteomes" id="UP001596312">
    <property type="component" value="Unassembled WGS sequence"/>
</dbReference>
<dbReference type="PANTHER" id="PTHR11606">
    <property type="entry name" value="GLUTAMATE DEHYDROGENASE"/>
    <property type="match status" value="1"/>
</dbReference>
<reference evidence="10 11" key="1">
    <citation type="journal article" date="2019" name="Int. J. Syst. Evol. Microbiol.">
        <title>The Global Catalogue of Microorganisms (GCM) 10K type strain sequencing project: providing services to taxonomists for standard genome sequencing and annotation.</title>
        <authorList>
            <consortium name="The Broad Institute Genomics Platform"/>
            <consortium name="The Broad Institute Genome Sequencing Center for Infectious Disease"/>
            <person name="Wu L."/>
            <person name="Ma J."/>
        </authorList>
    </citation>
    <scope>NUCLEOTIDE SEQUENCE [LARGE SCALE GENOMIC DNA]</scope>
    <source>
        <strain evidence="10 11">CGMCC 1.3240</strain>
    </source>
</reference>
<dbReference type="InterPro" id="IPR046346">
    <property type="entry name" value="Aminoacid_DH-like_N_sf"/>
</dbReference>
<evidence type="ECO:0000313" key="10">
    <source>
        <dbReference type="EMBL" id="MFC6906698.1"/>
    </source>
</evidence>
<dbReference type="PROSITE" id="PS00074">
    <property type="entry name" value="GLFV_DEHYDROGENASE"/>
    <property type="match status" value="1"/>
</dbReference>
<evidence type="ECO:0000256" key="4">
    <source>
        <dbReference type="PIRNR" id="PIRNR000185"/>
    </source>
</evidence>
<feature type="active site" description="Proton donor" evidence="5">
    <location>
        <position position="123"/>
    </location>
</feature>
<evidence type="ECO:0000256" key="3">
    <source>
        <dbReference type="ARBA" id="ARBA00023002"/>
    </source>
</evidence>
<proteinExistence type="inferred from homology"/>
<evidence type="ECO:0000256" key="8">
    <source>
        <dbReference type="SAM" id="MobiDB-lite"/>
    </source>
</evidence>
<dbReference type="SMART" id="SM00839">
    <property type="entry name" value="ELFV_dehydrog"/>
    <property type="match status" value="1"/>
</dbReference>
<feature type="domain" description="Glutamate/phenylalanine/leucine/valine/L-tryptophan dehydrogenase C-terminal" evidence="9">
    <location>
        <begin position="200"/>
        <end position="429"/>
    </location>
</feature>
<feature type="site" description="Important for catalysis" evidence="6">
    <location>
        <position position="163"/>
    </location>
</feature>
<dbReference type="InterPro" id="IPR006097">
    <property type="entry name" value="Glu/Leu/Phe/Val/Trp_DH_dimer"/>
</dbReference>
<dbReference type="SUPFAM" id="SSF53223">
    <property type="entry name" value="Aminoacid dehydrogenase-like, N-terminal domain"/>
    <property type="match status" value="1"/>
</dbReference>
<comment type="subunit">
    <text evidence="2">Homohexamer.</text>
</comment>
<dbReference type="EMBL" id="JBHSXQ010000005">
    <property type="protein sequence ID" value="MFC6906698.1"/>
    <property type="molecule type" value="Genomic_DNA"/>
</dbReference>
<dbReference type="InterPro" id="IPR014362">
    <property type="entry name" value="Glu_DH"/>
</dbReference>
<dbReference type="SUPFAM" id="SSF51735">
    <property type="entry name" value="NAD(P)-binding Rossmann-fold domains"/>
    <property type="match status" value="1"/>
</dbReference>
<evidence type="ECO:0000313" key="11">
    <source>
        <dbReference type="Proteomes" id="UP001596312"/>
    </source>
</evidence>
<evidence type="ECO:0000256" key="7">
    <source>
        <dbReference type="RuleBase" id="RU004417"/>
    </source>
</evidence>
<dbReference type="InterPro" id="IPR006096">
    <property type="entry name" value="Glu/Leu/Phe/Val/Trp_DH_C"/>
</dbReference>
<dbReference type="Pfam" id="PF02812">
    <property type="entry name" value="ELFV_dehydrog_N"/>
    <property type="match status" value="1"/>
</dbReference>
<dbReference type="Gene3D" id="3.40.50.720">
    <property type="entry name" value="NAD(P)-binding Rossmann-like Domain"/>
    <property type="match status" value="1"/>
</dbReference>
<gene>
    <name evidence="10" type="primary">gdhB</name>
    <name evidence="10" type="ORF">ACFQGH_15995</name>
</gene>
<comment type="caution">
    <text evidence="10">The sequence shown here is derived from an EMBL/GenBank/DDBJ whole genome shotgun (WGS) entry which is preliminary data.</text>
</comment>
<dbReference type="InterPro" id="IPR006095">
    <property type="entry name" value="Glu/Leu/Phe/Val/Trp_DH"/>
</dbReference>
<feature type="compositionally biased region" description="Basic and acidic residues" evidence="8">
    <location>
        <begin position="7"/>
        <end position="27"/>
    </location>
</feature>
<dbReference type="GO" id="GO:0016491">
    <property type="term" value="F:oxidoreductase activity"/>
    <property type="evidence" value="ECO:0007669"/>
    <property type="project" value="UniProtKB-KW"/>
</dbReference>